<dbReference type="Proteomes" id="UP001142292">
    <property type="component" value="Unassembled WGS sequence"/>
</dbReference>
<reference evidence="4" key="1">
    <citation type="journal article" date="2014" name="Int. J. Syst. Evol. Microbiol.">
        <title>Complete genome of a new Firmicutes species belonging to the dominant human colonic microbiota ('Ruminococcus bicirculans') reveals two chromosomes and a selective capacity to utilize plant glucans.</title>
        <authorList>
            <consortium name="NISC Comparative Sequencing Program"/>
            <person name="Wegmann U."/>
            <person name="Louis P."/>
            <person name="Goesmann A."/>
            <person name="Henrissat B."/>
            <person name="Duncan S.H."/>
            <person name="Flint H.J."/>
        </authorList>
    </citation>
    <scope>NUCLEOTIDE SEQUENCE</scope>
    <source>
        <strain evidence="4">VKM Ac-1246</strain>
    </source>
</reference>
<evidence type="ECO:0000256" key="2">
    <source>
        <dbReference type="SAM" id="Phobius"/>
    </source>
</evidence>
<keyword evidence="2" id="KW-1133">Transmembrane helix</keyword>
<feature type="compositionally biased region" description="Basic and acidic residues" evidence="1">
    <location>
        <begin position="325"/>
        <end position="338"/>
    </location>
</feature>
<gene>
    <name evidence="4" type="ORF">GCM10017579_04770</name>
</gene>
<dbReference type="EMBL" id="BSEL01000001">
    <property type="protein sequence ID" value="GLJ66441.1"/>
    <property type="molecule type" value="Genomic_DNA"/>
</dbReference>
<reference evidence="4" key="2">
    <citation type="submission" date="2023-01" db="EMBL/GenBank/DDBJ databases">
        <authorList>
            <person name="Sun Q."/>
            <person name="Evtushenko L."/>
        </authorList>
    </citation>
    <scope>NUCLEOTIDE SEQUENCE</scope>
    <source>
        <strain evidence="4">VKM Ac-1246</strain>
    </source>
</reference>
<feature type="domain" description="DUF5667" evidence="3">
    <location>
        <begin position="125"/>
        <end position="236"/>
    </location>
</feature>
<name>A0ABQ5SRM1_9ACTN</name>
<dbReference type="RefSeq" id="WP_189119236.1">
    <property type="nucleotide sequence ID" value="NZ_BMRK01000011.1"/>
</dbReference>
<comment type="caution">
    <text evidence="4">The sequence shown here is derived from an EMBL/GenBank/DDBJ whole genome shotgun (WGS) entry which is preliminary data.</text>
</comment>
<dbReference type="Pfam" id="PF18915">
    <property type="entry name" value="DUF5667"/>
    <property type="match status" value="1"/>
</dbReference>
<keyword evidence="2" id="KW-0812">Transmembrane</keyword>
<evidence type="ECO:0000259" key="3">
    <source>
        <dbReference type="Pfam" id="PF18915"/>
    </source>
</evidence>
<accession>A0ABQ5SRM1</accession>
<protein>
    <recommendedName>
        <fullName evidence="3">DUF5667 domain-containing protein</fullName>
    </recommendedName>
</protein>
<keyword evidence="5" id="KW-1185">Reference proteome</keyword>
<evidence type="ECO:0000256" key="1">
    <source>
        <dbReference type="SAM" id="MobiDB-lite"/>
    </source>
</evidence>
<evidence type="ECO:0000313" key="4">
    <source>
        <dbReference type="EMBL" id="GLJ66441.1"/>
    </source>
</evidence>
<proteinExistence type="predicted"/>
<evidence type="ECO:0000313" key="5">
    <source>
        <dbReference type="Proteomes" id="UP001142292"/>
    </source>
</evidence>
<sequence length="402" mass="41615">MSPAFPARKRAEEFDRLVAASAAPDRRSSQTADELRELAVFASSLSTLSDSAVPSRDFSVALRERLMEAADTELVPAPRAEKTIERKLTVGAVRRPRRQRKLAVALAAMAIVGGTAGAAAASQTALPGDSLYPVKRAVENVSAGFTVSTQARGFRILEDAGTRLREAKTLVADAPLTDSERVVSTLETFSGQAARGSDLLISDFEQSQDNDSLAQLRTFAADGVEELVELSANVPERAEPAVSDAAQTLVLIDQAAAQLCPTCEGGITELPATLVSSLTSEIDGLLPADTVVEAEALPPVASGDDNALDLPSIDPDEIGPGSVTDPKDEKDGSKKPSDETPDDDGSILPTPTVPSDGGGDDDPADEPETDPGTVKDPVTGLVTGVTGLVGDVLAGATGLLLP</sequence>
<keyword evidence="2" id="KW-0472">Membrane</keyword>
<feature type="region of interest" description="Disordered" evidence="1">
    <location>
        <begin position="300"/>
        <end position="379"/>
    </location>
</feature>
<feature type="compositionally biased region" description="Acidic residues" evidence="1">
    <location>
        <begin position="358"/>
        <end position="369"/>
    </location>
</feature>
<dbReference type="InterPro" id="IPR043725">
    <property type="entry name" value="DUF5667"/>
</dbReference>
<feature type="transmembrane region" description="Helical" evidence="2">
    <location>
        <begin position="102"/>
        <end position="121"/>
    </location>
</feature>
<organism evidence="4 5">
    <name type="scientific">Nocardioides luteus</name>
    <dbReference type="NCBI Taxonomy" id="1844"/>
    <lineage>
        <taxon>Bacteria</taxon>
        <taxon>Bacillati</taxon>
        <taxon>Actinomycetota</taxon>
        <taxon>Actinomycetes</taxon>
        <taxon>Propionibacteriales</taxon>
        <taxon>Nocardioidaceae</taxon>
        <taxon>Nocardioides</taxon>
    </lineage>
</organism>